<organism evidence="2 3">
    <name type="scientific">Rickenella mellea</name>
    <dbReference type="NCBI Taxonomy" id="50990"/>
    <lineage>
        <taxon>Eukaryota</taxon>
        <taxon>Fungi</taxon>
        <taxon>Dikarya</taxon>
        <taxon>Basidiomycota</taxon>
        <taxon>Agaricomycotina</taxon>
        <taxon>Agaricomycetes</taxon>
        <taxon>Hymenochaetales</taxon>
        <taxon>Rickenellaceae</taxon>
        <taxon>Rickenella</taxon>
    </lineage>
</organism>
<dbReference type="OrthoDB" id="3251634at2759"/>
<gene>
    <name evidence="2" type="ORF">BD410DRAFT_92741</name>
</gene>
<name>A0A4Y7QAP8_9AGAM</name>
<keyword evidence="1" id="KW-0732">Signal</keyword>
<evidence type="ECO:0000313" key="2">
    <source>
        <dbReference type="EMBL" id="TDL24515.1"/>
    </source>
</evidence>
<protein>
    <submittedName>
        <fullName evidence="2">Uncharacterized protein</fullName>
    </submittedName>
</protein>
<dbReference type="Proteomes" id="UP000294933">
    <property type="component" value="Unassembled WGS sequence"/>
</dbReference>
<dbReference type="AlphaFoldDB" id="A0A4Y7QAP8"/>
<evidence type="ECO:0000313" key="3">
    <source>
        <dbReference type="Proteomes" id="UP000294933"/>
    </source>
</evidence>
<sequence>MKVLATPLSLFLLLCFAIGSEALPAISARQENDVGITVPQLIVEIGTDTFVDNTVTAELTIQNPSDVEITIDHITASAGLDGVIYASIDQSFSSFVIPAASSASSGAIPNIPLVQGLSASLSIVGLNLDIINANVTLRSGTTSGSGGVADTISNYAQAGVTTEWTFIS</sequence>
<feature type="chain" id="PRO_5021329593" evidence="1">
    <location>
        <begin position="23"/>
        <end position="168"/>
    </location>
</feature>
<feature type="signal peptide" evidence="1">
    <location>
        <begin position="1"/>
        <end position="22"/>
    </location>
</feature>
<keyword evidence="3" id="KW-1185">Reference proteome</keyword>
<reference evidence="2 3" key="1">
    <citation type="submission" date="2018-06" db="EMBL/GenBank/DDBJ databases">
        <title>A transcriptomic atlas of mushroom development highlights an independent origin of complex multicellularity.</title>
        <authorList>
            <consortium name="DOE Joint Genome Institute"/>
            <person name="Krizsan K."/>
            <person name="Almasi E."/>
            <person name="Merenyi Z."/>
            <person name="Sahu N."/>
            <person name="Viragh M."/>
            <person name="Koszo T."/>
            <person name="Mondo S."/>
            <person name="Kiss B."/>
            <person name="Balint B."/>
            <person name="Kues U."/>
            <person name="Barry K."/>
            <person name="Hegedus J.C."/>
            <person name="Henrissat B."/>
            <person name="Johnson J."/>
            <person name="Lipzen A."/>
            <person name="Ohm R."/>
            <person name="Nagy I."/>
            <person name="Pangilinan J."/>
            <person name="Yan J."/>
            <person name="Xiong Y."/>
            <person name="Grigoriev I.V."/>
            <person name="Hibbett D.S."/>
            <person name="Nagy L.G."/>
        </authorList>
    </citation>
    <scope>NUCLEOTIDE SEQUENCE [LARGE SCALE GENOMIC DNA]</scope>
    <source>
        <strain evidence="2 3">SZMC22713</strain>
    </source>
</reference>
<dbReference type="EMBL" id="ML170166">
    <property type="protein sequence ID" value="TDL24515.1"/>
    <property type="molecule type" value="Genomic_DNA"/>
</dbReference>
<accession>A0A4Y7QAP8</accession>
<proteinExistence type="predicted"/>
<evidence type="ECO:0000256" key="1">
    <source>
        <dbReference type="SAM" id="SignalP"/>
    </source>
</evidence>
<dbReference type="VEuPathDB" id="FungiDB:BD410DRAFT_92741"/>